<evidence type="ECO:0000256" key="4">
    <source>
        <dbReference type="ARBA" id="ARBA00022475"/>
    </source>
</evidence>
<organism evidence="10 11">
    <name type="scientific">Aliiroseovarius crassostreae</name>
    <dbReference type="NCBI Taxonomy" id="154981"/>
    <lineage>
        <taxon>Bacteria</taxon>
        <taxon>Pseudomonadati</taxon>
        <taxon>Pseudomonadota</taxon>
        <taxon>Alphaproteobacteria</taxon>
        <taxon>Rhodobacterales</taxon>
        <taxon>Paracoccaceae</taxon>
        <taxon>Aliiroseovarius</taxon>
    </lineage>
</organism>
<reference evidence="10 11" key="1">
    <citation type="submission" date="2015-09" db="EMBL/GenBank/DDBJ databases">
        <title>Draft genome sequence of Aliiroseovarius crassostreae CV919-312TSm, the causative agent of Roseovarius Oyster Disease (formerly Juvenile Oyster Disease).</title>
        <authorList>
            <person name="Kessner L."/>
            <person name="Spinard E."/>
            <person name="Nelson D."/>
        </authorList>
    </citation>
    <scope>NUCLEOTIDE SEQUENCE [LARGE SCALE GENOMIC DNA]</scope>
    <source>
        <strain evidence="10 11">CV919-312</strain>
    </source>
</reference>
<feature type="transmembrane region" description="Helical" evidence="8">
    <location>
        <begin position="56"/>
        <end position="76"/>
    </location>
</feature>
<feature type="transmembrane region" description="Helical" evidence="8">
    <location>
        <begin position="145"/>
        <end position="163"/>
    </location>
</feature>
<dbReference type="GO" id="GO:1990961">
    <property type="term" value="P:xenobiotic detoxification by transmembrane export across the plasma membrane"/>
    <property type="evidence" value="ECO:0007669"/>
    <property type="project" value="InterPro"/>
</dbReference>
<accession>A0A0P7I5A1</accession>
<dbReference type="CDD" id="cd17320">
    <property type="entry name" value="MFS_MdfA_MDR_like"/>
    <property type="match status" value="1"/>
</dbReference>
<dbReference type="PANTHER" id="PTHR43124:SF3">
    <property type="entry name" value="CHLORAMPHENICOL EFFLUX PUMP RV0191"/>
    <property type="match status" value="1"/>
</dbReference>
<evidence type="ECO:0000259" key="9">
    <source>
        <dbReference type="PROSITE" id="PS50850"/>
    </source>
</evidence>
<gene>
    <name evidence="10" type="ORF">AKJ29_17645</name>
</gene>
<feature type="transmembrane region" description="Helical" evidence="8">
    <location>
        <begin position="222"/>
        <end position="246"/>
    </location>
</feature>
<feature type="transmembrane region" description="Helical" evidence="8">
    <location>
        <begin position="379"/>
        <end position="401"/>
    </location>
</feature>
<evidence type="ECO:0000313" key="11">
    <source>
        <dbReference type="Proteomes" id="UP000050471"/>
    </source>
</evidence>
<dbReference type="InterPro" id="IPR004812">
    <property type="entry name" value="Efflux_drug-R_Bcr/CmlA"/>
</dbReference>
<dbReference type="EMBL" id="LKBA01000004">
    <property type="protein sequence ID" value="KPN64437.1"/>
    <property type="molecule type" value="Genomic_DNA"/>
</dbReference>
<keyword evidence="6 8" id="KW-1133">Transmembrane helix</keyword>
<feature type="transmembrane region" description="Helical" evidence="8">
    <location>
        <begin position="88"/>
        <end position="109"/>
    </location>
</feature>
<dbReference type="InterPro" id="IPR005829">
    <property type="entry name" value="Sugar_transporter_CS"/>
</dbReference>
<dbReference type="AlphaFoldDB" id="A0A0P7I5A1"/>
<dbReference type="InterPro" id="IPR011701">
    <property type="entry name" value="MFS"/>
</dbReference>
<comment type="caution">
    <text evidence="8">Lacks conserved residue(s) required for the propagation of feature annotation.</text>
</comment>
<dbReference type="InterPro" id="IPR036259">
    <property type="entry name" value="MFS_trans_sf"/>
</dbReference>
<feature type="transmembrane region" description="Helical" evidence="8">
    <location>
        <begin position="315"/>
        <end position="334"/>
    </location>
</feature>
<keyword evidence="4" id="KW-1003">Cell membrane</keyword>
<comment type="subcellular location">
    <subcellularLocation>
        <location evidence="8">Cell inner membrane</location>
        <topology evidence="8">Multi-pass membrane protein</topology>
    </subcellularLocation>
    <subcellularLocation>
        <location evidence="1">Cell membrane</location>
        <topology evidence="1">Multi-pass membrane protein</topology>
    </subcellularLocation>
</comment>
<feature type="transmembrane region" description="Helical" evidence="8">
    <location>
        <begin position="288"/>
        <end position="309"/>
    </location>
</feature>
<keyword evidence="11" id="KW-1185">Reference proteome</keyword>
<evidence type="ECO:0000256" key="7">
    <source>
        <dbReference type="ARBA" id="ARBA00023136"/>
    </source>
</evidence>
<evidence type="ECO:0000256" key="2">
    <source>
        <dbReference type="ARBA" id="ARBA00006236"/>
    </source>
</evidence>
<comment type="caution">
    <text evidence="10">The sequence shown here is derived from an EMBL/GenBank/DDBJ whole genome shotgun (WGS) entry which is preliminary data.</text>
</comment>
<dbReference type="NCBIfam" id="TIGR00710">
    <property type="entry name" value="efflux_Bcr_CflA"/>
    <property type="match status" value="1"/>
</dbReference>
<dbReference type="STRING" id="154981.AKJ29_17645"/>
<name>A0A0P7I5A1_9RHOB</name>
<feature type="transmembrane region" description="Helical" evidence="8">
    <location>
        <begin position="346"/>
        <end position="373"/>
    </location>
</feature>
<evidence type="ECO:0000256" key="8">
    <source>
        <dbReference type="RuleBase" id="RU365088"/>
    </source>
</evidence>
<sequence length="410" mass="43426">MTLPDNTILPRSEFLNPATPPSLFTLTFVAAMAAVSMNVFLPSLPGMAAYFRADYHLVQLSVALYLFVNGTLQIVVGPLSDRFGRRPVIFWGFAAYILATLGCVMSPTIETFLCFRMMQATVAVGMVVSRAAIRDMVPGDRAASMIGYVTMGMSLVPMLAPTLGGFLDQLYGWKASFWLQSLTGLLALLLIWRDMGETSSRQFAGFGAQFRAYPALLGSPRFWGYCLTATFASGAFFAYLGGAPYVGSEIYGMDPARLGLFFGSPAAGYLIGNFLSGRYSVRMGMTRMILGGCLVAATGMATSIGVFALGFGNEYVFFGFMILVGIGNGMTLPSTSAGMMGVRPQLAGSAAGLGGTLMMTGGAAISALSGLVLGDGDNAMPLLLLMFLSSALAVLSMLAVLSRERHLGLR</sequence>
<feature type="transmembrane region" description="Helical" evidence="8">
    <location>
        <begin position="21"/>
        <end position="44"/>
    </location>
</feature>
<keyword evidence="3 8" id="KW-0813">Transport</keyword>
<dbReference type="SUPFAM" id="SSF103473">
    <property type="entry name" value="MFS general substrate transporter"/>
    <property type="match status" value="1"/>
</dbReference>
<proteinExistence type="inferred from homology"/>
<protein>
    <recommendedName>
        <fullName evidence="8">Bcr/CflA family efflux transporter</fullName>
    </recommendedName>
</protein>
<evidence type="ECO:0000256" key="5">
    <source>
        <dbReference type="ARBA" id="ARBA00022692"/>
    </source>
</evidence>
<keyword evidence="8" id="KW-0997">Cell inner membrane</keyword>
<evidence type="ECO:0000256" key="1">
    <source>
        <dbReference type="ARBA" id="ARBA00004651"/>
    </source>
</evidence>
<dbReference type="PROSITE" id="PS00216">
    <property type="entry name" value="SUGAR_TRANSPORT_1"/>
    <property type="match status" value="1"/>
</dbReference>
<dbReference type="OrthoDB" id="9800416at2"/>
<evidence type="ECO:0000313" key="10">
    <source>
        <dbReference type="EMBL" id="KPN64437.1"/>
    </source>
</evidence>
<dbReference type="GO" id="GO:0005886">
    <property type="term" value="C:plasma membrane"/>
    <property type="evidence" value="ECO:0007669"/>
    <property type="project" value="UniProtKB-SubCell"/>
</dbReference>
<dbReference type="PROSITE" id="PS50850">
    <property type="entry name" value="MFS"/>
    <property type="match status" value="1"/>
</dbReference>
<dbReference type="PANTHER" id="PTHR43124">
    <property type="entry name" value="PURINE EFFLUX PUMP PBUE"/>
    <property type="match status" value="1"/>
</dbReference>
<dbReference type="InterPro" id="IPR050189">
    <property type="entry name" value="MFS_Efflux_Transporters"/>
</dbReference>
<dbReference type="Gene3D" id="1.20.1720.10">
    <property type="entry name" value="Multidrug resistance protein D"/>
    <property type="match status" value="1"/>
</dbReference>
<dbReference type="InterPro" id="IPR020846">
    <property type="entry name" value="MFS_dom"/>
</dbReference>
<feature type="transmembrane region" description="Helical" evidence="8">
    <location>
        <begin position="175"/>
        <end position="192"/>
    </location>
</feature>
<evidence type="ECO:0000256" key="6">
    <source>
        <dbReference type="ARBA" id="ARBA00022989"/>
    </source>
</evidence>
<feature type="transmembrane region" description="Helical" evidence="8">
    <location>
        <begin position="258"/>
        <end position="276"/>
    </location>
</feature>
<dbReference type="RefSeq" id="WP_055188679.1">
    <property type="nucleotide sequence ID" value="NZ_FPBS01000001.1"/>
</dbReference>
<comment type="similarity">
    <text evidence="2 8">Belongs to the major facilitator superfamily. Bcr/CmlA family.</text>
</comment>
<keyword evidence="7 8" id="KW-0472">Membrane</keyword>
<feature type="domain" description="Major facilitator superfamily (MFS) profile" evidence="9">
    <location>
        <begin position="22"/>
        <end position="405"/>
    </location>
</feature>
<keyword evidence="5 8" id="KW-0812">Transmembrane</keyword>
<dbReference type="Pfam" id="PF07690">
    <property type="entry name" value="MFS_1"/>
    <property type="match status" value="1"/>
</dbReference>
<dbReference type="Proteomes" id="UP000050471">
    <property type="component" value="Unassembled WGS sequence"/>
</dbReference>
<evidence type="ECO:0000256" key="3">
    <source>
        <dbReference type="ARBA" id="ARBA00022448"/>
    </source>
</evidence>
<dbReference type="GO" id="GO:0042910">
    <property type="term" value="F:xenobiotic transmembrane transporter activity"/>
    <property type="evidence" value="ECO:0007669"/>
    <property type="project" value="InterPro"/>
</dbReference>